<feature type="transmembrane region" description="Helical" evidence="3">
    <location>
        <begin position="79"/>
        <end position="99"/>
    </location>
</feature>
<protein>
    <submittedName>
        <fullName evidence="4">Uncharacterized protein</fullName>
    </submittedName>
</protein>
<evidence type="ECO:0000256" key="1">
    <source>
        <dbReference type="ARBA" id="ARBA00022967"/>
    </source>
</evidence>
<keyword evidence="3" id="KW-0812">Transmembrane</keyword>
<dbReference type="EMBL" id="QJPH01000360">
    <property type="protein sequence ID" value="PZN76347.1"/>
    <property type="molecule type" value="Genomic_DNA"/>
</dbReference>
<reference evidence="4 5" key="1">
    <citation type="journal article" date="2018" name="Aquat. Microb. Ecol.">
        <title>Gammaproteobacterial methanotrophs dominate.</title>
        <authorList>
            <person name="Rissanen A.J."/>
            <person name="Saarenheimo J."/>
            <person name="Tiirola M."/>
            <person name="Peura S."/>
            <person name="Aalto S.L."/>
            <person name="Karvinen A."/>
            <person name="Nykanen H."/>
        </authorList>
    </citation>
    <scope>NUCLEOTIDE SEQUENCE [LARGE SCALE GENOMIC DNA]</scope>
    <source>
        <strain evidence="4">AMbin10</strain>
    </source>
</reference>
<proteinExistence type="predicted"/>
<evidence type="ECO:0000313" key="4">
    <source>
        <dbReference type="EMBL" id="PZN76347.1"/>
    </source>
</evidence>
<keyword evidence="3" id="KW-0472">Membrane</keyword>
<evidence type="ECO:0000256" key="3">
    <source>
        <dbReference type="SAM" id="Phobius"/>
    </source>
</evidence>
<evidence type="ECO:0000313" key="5">
    <source>
        <dbReference type="Proteomes" id="UP000249396"/>
    </source>
</evidence>
<dbReference type="Gene3D" id="3.40.50.1000">
    <property type="entry name" value="HAD superfamily/HAD-like"/>
    <property type="match status" value="1"/>
</dbReference>
<sequence>MFILETFILGSLAYAGGKLLFRSKPAPDENPQTGKQSILDPATGPKQGQQALTQAQARRDLWASSAALGLAVAGTTLRLPFFSLASLPIMLLVFAATYGEAWQALCRRRVDSHVLDATRISVCVVMGYTVIAALNALLHASSQRMLLRSEEEMRNTLQESLGLEDRVAWVECDGIEIQVPLEQVKPGLVMVLRGGNTVQASGIVLSGNAMVCKRFAEDQATEATPGVWLAKDTRILAGLICLCAKAAPETSSGLYGQLQDGPLAQTPLRQIGESVGRHMAPWMLTAFALSTPLMGINRAAAFLTTSFGAQMHRLGPYTARQFIGFASHHGILIRDPLALELANLVNTVIFDARVLEHPAARPHVAGLVYALRLRPWPTSDALALPFATYAMSTNEDQGRRLADDFGLDGYFIEAEGSVRANLIGELQLGGRIVCYVGTGDEDAEAMQTAILSVDVREPSDLSETNAHIVLLDPRLRGVLGIFGLARLFFAKQRFNLLAPFGIDLIDISTTVFLHFGLFYSVLLSYTGLLTGMAQANMPKVQPAALPKAPLPPTPGEESRKFIA</sequence>
<feature type="transmembrane region" description="Helical" evidence="3">
    <location>
        <begin position="496"/>
        <end position="522"/>
    </location>
</feature>
<evidence type="ECO:0000256" key="2">
    <source>
        <dbReference type="SAM" id="MobiDB-lite"/>
    </source>
</evidence>
<keyword evidence="1" id="KW-1278">Translocase</keyword>
<accession>A0A2W4T0U3</accession>
<dbReference type="PANTHER" id="PTHR43520">
    <property type="entry name" value="ATP7, ISOFORM B"/>
    <property type="match status" value="1"/>
</dbReference>
<dbReference type="GO" id="GO:0016020">
    <property type="term" value="C:membrane"/>
    <property type="evidence" value="ECO:0007669"/>
    <property type="project" value="TreeGrafter"/>
</dbReference>
<dbReference type="PANTHER" id="PTHR43520:SF8">
    <property type="entry name" value="P-TYPE CU(+) TRANSPORTER"/>
    <property type="match status" value="1"/>
</dbReference>
<dbReference type="InterPro" id="IPR036412">
    <property type="entry name" value="HAD-like_sf"/>
</dbReference>
<dbReference type="SUPFAM" id="SSF56784">
    <property type="entry name" value="HAD-like"/>
    <property type="match status" value="1"/>
</dbReference>
<dbReference type="GO" id="GO:0043682">
    <property type="term" value="F:P-type divalent copper transporter activity"/>
    <property type="evidence" value="ECO:0007669"/>
    <property type="project" value="TreeGrafter"/>
</dbReference>
<dbReference type="GO" id="GO:0005507">
    <property type="term" value="F:copper ion binding"/>
    <property type="evidence" value="ECO:0007669"/>
    <property type="project" value="TreeGrafter"/>
</dbReference>
<dbReference type="Proteomes" id="UP000249396">
    <property type="component" value="Unassembled WGS sequence"/>
</dbReference>
<name>A0A2W4T0U3_9GAMM</name>
<dbReference type="GO" id="GO:0055070">
    <property type="term" value="P:copper ion homeostasis"/>
    <property type="evidence" value="ECO:0007669"/>
    <property type="project" value="TreeGrafter"/>
</dbReference>
<keyword evidence="3" id="KW-1133">Transmembrane helix</keyword>
<feature type="transmembrane region" description="Helical" evidence="3">
    <location>
        <begin position="119"/>
        <end position="138"/>
    </location>
</feature>
<gene>
    <name evidence="4" type="ORF">DM484_16705</name>
</gene>
<comment type="caution">
    <text evidence="4">The sequence shown here is derived from an EMBL/GenBank/DDBJ whole genome shotgun (WGS) entry which is preliminary data.</text>
</comment>
<feature type="region of interest" description="Disordered" evidence="2">
    <location>
        <begin position="25"/>
        <end position="46"/>
    </location>
</feature>
<feature type="region of interest" description="Disordered" evidence="2">
    <location>
        <begin position="543"/>
        <end position="563"/>
    </location>
</feature>
<dbReference type="AlphaFoldDB" id="A0A2W4T0U3"/>
<organism evidence="4 5">
    <name type="scientific">Candidatus Methylumidiphilus alinenensis</name>
    <dbReference type="NCBI Taxonomy" id="2202197"/>
    <lineage>
        <taxon>Bacteria</taxon>
        <taxon>Pseudomonadati</taxon>
        <taxon>Pseudomonadota</taxon>
        <taxon>Gammaproteobacteria</taxon>
        <taxon>Methylococcales</taxon>
        <taxon>Candidatus Methylumidiphilus</taxon>
    </lineage>
</organism>
<dbReference type="InterPro" id="IPR023214">
    <property type="entry name" value="HAD_sf"/>
</dbReference>